<keyword evidence="6 7" id="KW-0539">Nucleus</keyword>
<keyword evidence="9" id="KW-1185">Reference proteome</keyword>
<comment type="subcellular location">
    <subcellularLocation>
        <location evidence="1 7">Nucleus</location>
    </subcellularLocation>
</comment>
<comment type="similarity">
    <text evidence="2 7">Belongs to the Mediator complex subunit 9 family.</text>
</comment>
<organism evidence="8 9">
    <name type="scientific">Lachancea mirantina</name>
    <dbReference type="NCBI Taxonomy" id="1230905"/>
    <lineage>
        <taxon>Eukaryota</taxon>
        <taxon>Fungi</taxon>
        <taxon>Dikarya</taxon>
        <taxon>Ascomycota</taxon>
        <taxon>Saccharomycotina</taxon>
        <taxon>Saccharomycetes</taxon>
        <taxon>Saccharomycetales</taxon>
        <taxon>Saccharomycetaceae</taxon>
        <taxon>Lachancea</taxon>
    </lineage>
</organism>
<reference evidence="9" key="1">
    <citation type="submission" date="2016-03" db="EMBL/GenBank/DDBJ databases">
        <authorList>
            <person name="Devillers H."/>
        </authorList>
    </citation>
    <scope>NUCLEOTIDE SEQUENCE [LARGE SCALE GENOMIC DNA]</scope>
</reference>
<dbReference type="EMBL" id="LT598466">
    <property type="protein sequence ID" value="SCU83061.1"/>
    <property type="molecule type" value="Genomic_DNA"/>
</dbReference>
<keyword evidence="5 7" id="KW-0804">Transcription</keyword>
<evidence type="ECO:0000313" key="8">
    <source>
        <dbReference type="EMBL" id="SCU83061.1"/>
    </source>
</evidence>
<dbReference type="GO" id="GO:0006357">
    <property type="term" value="P:regulation of transcription by RNA polymerase II"/>
    <property type="evidence" value="ECO:0007669"/>
    <property type="project" value="InterPro"/>
</dbReference>
<evidence type="ECO:0000256" key="2">
    <source>
        <dbReference type="ARBA" id="ARBA00008089"/>
    </source>
</evidence>
<comment type="subunit">
    <text evidence="7">Component of the Mediator complex.</text>
</comment>
<evidence type="ECO:0000256" key="3">
    <source>
        <dbReference type="ARBA" id="ARBA00023015"/>
    </source>
</evidence>
<evidence type="ECO:0000256" key="7">
    <source>
        <dbReference type="RuleBase" id="RU364145"/>
    </source>
</evidence>
<name>A0A1G4J0H2_9SACH</name>
<evidence type="ECO:0000256" key="1">
    <source>
        <dbReference type="ARBA" id="ARBA00004123"/>
    </source>
</evidence>
<dbReference type="Pfam" id="PF07544">
    <property type="entry name" value="Med9"/>
    <property type="match status" value="1"/>
</dbReference>
<dbReference type="GO" id="GO:0016592">
    <property type="term" value="C:mediator complex"/>
    <property type="evidence" value="ECO:0007669"/>
    <property type="project" value="InterPro"/>
</dbReference>
<gene>
    <name evidence="7" type="primary">MED9</name>
    <name evidence="8" type="ORF">LAMI_0C01860G</name>
</gene>
<dbReference type="InterPro" id="IPR011425">
    <property type="entry name" value="Med9"/>
</dbReference>
<evidence type="ECO:0000313" key="9">
    <source>
        <dbReference type="Proteomes" id="UP000191024"/>
    </source>
</evidence>
<dbReference type="Proteomes" id="UP000191024">
    <property type="component" value="Chromosome C"/>
</dbReference>
<evidence type="ECO:0000256" key="4">
    <source>
        <dbReference type="ARBA" id="ARBA00023159"/>
    </source>
</evidence>
<sequence length="116" mass="13377">MTSLENEHLAHLQMLLGSGSRSHQASEFIPQLYYSLYQLKKDPNSTSNSLKTATSSIRHRLKQCKAYIEQNGECQELLGRSCSEWEKTLAQRERELEVKRQLLKDLQERVSKLSPA</sequence>
<evidence type="ECO:0000256" key="5">
    <source>
        <dbReference type="ARBA" id="ARBA00023163"/>
    </source>
</evidence>
<comment type="function">
    <text evidence="7">Component of the Mediator complex, a coactivator involved in the regulated transcription of nearly all RNA polymerase II-dependent genes. Mediator functions as a bridge to convey information from gene-specific regulatory proteins to the basal RNA polymerase II transcription machinery. Mediator is recruited to promoters by direct interactions with regulatory proteins and serves as a scaffold for the assembly of a functional preinitiation complex with RNA polymerase II and the general transcription factors.</text>
</comment>
<protein>
    <recommendedName>
        <fullName evidence="7">Mediator of RNA polymerase II transcription subunit 9</fullName>
    </recommendedName>
    <alternativeName>
        <fullName evidence="7">Mediator complex subunit 9</fullName>
    </alternativeName>
</protein>
<proteinExistence type="inferred from homology"/>
<evidence type="ECO:0000256" key="6">
    <source>
        <dbReference type="ARBA" id="ARBA00023242"/>
    </source>
</evidence>
<dbReference type="STRING" id="1230905.A0A1G4J0H2"/>
<accession>A0A1G4J0H2</accession>
<keyword evidence="3 7" id="KW-0805">Transcription regulation</keyword>
<dbReference type="AlphaFoldDB" id="A0A1G4J0H2"/>
<keyword evidence="4 7" id="KW-0010">Activator</keyword>
<dbReference type="GO" id="GO:0003712">
    <property type="term" value="F:transcription coregulator activity"/>
    <property type="evidence" value="ECO:0007669"/>
    <property type="project" value="InterPro"/>
</dbReference>
<dbReference type="OrthoDB" id="4069563at2759"/>